<dbReference type="Pfam" id="PF07690">
    <property type="entry name" value="MFS_1"/>
    <property type="match status" value="1"/>
</dbReference>
<accession>A0ABW4ETT3</accession>
<dbReference type="InterPro" id="IPR011701">
    <property type="entry name" value="MFS"/>
</dbReference>
<reference evidence="3" key="1">
    <citation type="journal article" date="2019" name="Int. J. Syst. Evol. Microbiol.">
        <title>The Global Catalogue of Microorganisms (GCM) 10K type strain sequencing project: providing services to taxonomists for standard genome sequencing and annotation.</title>
        <authorList>
            <consortium name="The Broad Institute Genomics Platform"/>
            <consortium name="The Broad Institute Genome Sequencing Center for Infectious Disease"/>
            <person name="Wu L."/>
            <person name="Ma J."/>
        </authorList>
    </citation>
    <scope>NUCLEOTIDE SEQUENCE [LARGE SCALE GENOMIC DNA]</scope>
    <source>
        <strain evidence="3">CCM 7043</strain>
    </source>
</reference>
<comment type="caution">
    <text evidence="2">The sequence shown here is derived from an EMBL/GenBank/DDBJ whole genome shotgun (WGS) entry which is preliminary data.</text>
</comment>
<dbReference type="Proteomes" id="UP001597114">
    <property type="component" value="Unassembled WGS sequence"/>
</dbReference>
<organism evidence="2 3">
    <name type="scientific">Pseudonocardia yunnanensis</name>
    <dbReference type="NCBI Taxonomy" id="58107"/>
    <lineage>
        <taxon>Bacteria</taxon>
        <taxon>Bacillati</taxon>
        <taxon>Actinomycetota</taxon>
        <taxon>Actinomycetes</taxon>
        <taxon>Pseudonocardiales</taxon>
        <taxon>Pseudonocardiaceae</taxon>
        <taxon>Pseudonocardia</taxon>
    </lineage>
</organism>
<feature type="transmembrane region" description="Helical" evidence="1">
    <location>
        <begin position="266"/>
        <end position="288"/>
    </location>
</feature>
<proteinExistence type="predicted"/>
<feature type="transmembrane region" description="Helical" evidence="1">
    <location>
        <begin position="85"/>
        <end position="102"/>
    </location>
</feature>
<feature type="transmembrane region" description="Helical" evidence="1">
    <location>
        <begin position="34"/>
        <end position="53"/>
    </location>
</feature>
<gene>
    <name evidence="2" type="ORF">ACFSJD_12925</name>
</gene>
<dbReference type="Gene3D" id="1.20.1250.20">
    <property type="entry name" value="MFS general substrate transporter like domains"/>
    <property type="match status" value="1"/>
</dbReference>
<keyword evidence="1" id="KW-0812">Transmembrane</keyword>
<feature type="transmembrane region" description="Helical" evidence="1">
    <location>
        <begin position="206"/>
        <end position="224"/>
    </location>
</feature>
<feature type="transmembrane region" description="Helical" evidence="1">
    <location>
        <begin position="294"/>
        <end position="313"/>
    </location>
</feature>
<evidence type="ECO:0000256" key="1">
    <source>
        <dbReference type="SAM" id="Phobius"/>
    </source>
</evidence>
<evidence type="ECO:0000313" key="2">
    <source>
        <dbReference type="EMBL" id="MFD1518396.1"/>
    </source>
</evidence>
<dbReference type="SUPFAM" id="SSF103473">
    <property type="entry name" value="MFS general substrate transporter"/>
    <property type="match status" value="1"/>
</dbReference>
<feature type="transmembrane region" description="Helical" evidence="1">
    <location>
        <begin position="230"/>
        <end position="259"/>
    </location>
</feature>
<keyword evidence="3" id="KW-1185">Reference proteome</keyword>
<evidence type="ECO:0000313" key="3">
    <source>
        <dbReference type="Proteomes" id="UP001597114"/>
    </source>
</evidence>
<dbReference type="InterPro" id="IPR036259">
    <property type="entry name" value="MFS_trans_sf"/>
</dbReference>
<dbReference type="InterPro" id="IPR053160">
    <property type="entry name" value="MFS_DHA3_Transporter"/>
</dbReference>
<dbReference type="PANTHER" id="PTHR23530">
    <property type="entry name" value="TRANSPORT PROTEIN-RELATED"/>
    <property type="match status" value="1"/>
</dbReference>
<dbReference type="PANTHER" id="PTHR23530:SF1">
    <property type="entry name" value="PERMEASE, MAJOR FACILITATOR SUPERFAMILY-RELATED"/>
    <property type="match status" value="1"/>
</dbReference>
<name>A0ABW4ETT3_9PSEU</name>
<keyword evidence="1" id="KW-0472">Membrane</keyword>
<sequence>MLGWALLADVIPLYPLYALLFADSGLSGAEISALFAIWSAVGVVAEVPSGALADRFSRRACLVAAGVLQAFGYGAWVLLPSFAGFALGFVLWGLGGVLVSGAQEALLYDGLVAAGAEEQYARVNGWVTAAELIAQLPAALAATVLYAVGGFPLVGWVSVGVCLAAAAMASRLPEPPRGSGTDEDPEDELGYLATLRAGLVVAANRPGVRAVVVATALLAAFDAVEEYFPLIVAGWGVPTAFVPVADLPIVLAGVVGAALAGRAGRLGSVSLAVVLAAAMFLFGAAGLADHPAGIAAVAVFYGAYRCVLVVVDARLQERIESRSRATVTSVAGVGTDIATFGVYAAWAVGSIPLVAALGVLIAVALPRLLRAPVAPDVTRSG</sequence>
<dbReference type="RefSeq" id="WP_344720651.1">
    <property type="nucleotide sequence ID" value="NZ_BAAAUS010000006.1"/>
</dbReference>
<protein>
    <submittedName>
        <fullName evidence="2">MFS transporter</fullName>
    </submittedName>
</protein>
<keyword evidence="1" id="KW-1133">Transmembrane helix</keyword>
<dbReference type="EMBL" id="JBHUCO010000012">
    <property type="protein sequence ID" value="MFD1518396.1"/>
    <property type="molecule type" value="Genomic_DNA"/>
</dbReference>
<feature type="transmembrane region" description="Helical" evidence="1">
    <location>
        <begin position="351"/>
        <end position="369"/>
    </location>
</feature>